<comment type="pathway">
    <text evidence="3">Porphyrin-containing compound metabolism; protoheme biosynthesis.</text>
</comment>
<dbReference type="Proteomes" id="UP001596422">
    <property type="component" value="Unassembled WGS sequence"/>
</dbReference>
<protein>
    <submittedName>
        <fullName evidence="13">Heme biosynthesis protein HemY</fullName>
    </submittedName>
</protein>
<evidence type="ECO:0000256" key="11">
    <source>
        <dbReference type="SAM" id="Phobius"/>
    </source>
</evidence>
<dbReference type="NCBIfam" id="TIGR00540">
    <property type="entry name" value="TPR_hemY_coli"/>
    <property type="match status" value="1"/>
</dbReference>
<dbReference type="SUPFAM" id="SSF48452">
    <property type="entry name" value="TPR-like"/>
    <property type="match status" value="1"/>
</dbReference>
<dbReference type="Gene3D" id="1.25.40.10">
    <property type="entry name" value="Tetratricopeptide repeat domain"/>
    <property type="match status" value="2"/>
</dbReference>
<evidence type="ECO:0000256" key="7">
    <source>
        <dbReference type="ARBA" id="ARBA00022989"/>
    </source>
</evidence>
<dbReference type="InterPro" id="IPR019734">
    <property type="entry name" value="TPR_rpt"/>
</dbReference>
<gene>
    <name evidence="13" type="ORF">ACFQDL_12935</name>
</gene>
<evidence type="ECO:0000256" key="5">
    <source>
        <dbReference type="ARBA" id="ARBA00022519"/>
    </source>
</evidence>
<sequence>MKRRLLLLLVILFVGAWVGEKMVQDPGYVLVAYDNTTVETSLWVLLVVALVGFLLAHLALNLLARARIPTAQLRHWNERRALRNAHRKTLKGLNALADGHWWKAQRYLGQAAPHAELPLVNYLAAARAAHEQGDEKGADDLLEQARSQAPDASMAIELAQAQLQFERGQYDACRKTLEPLRQRSPKHTQLLRLQQDCLVQLSDWQALSELLPELRKQKALPEVRLNELEHRCYSELLQRDLQLPAETEDATRLQALNKTWQSLPTRLNGDEPLVCQYVAQLAALGGEDRAEPVLREQINRNWSDALVNLYGRLKSEQPHKQLESAKKWLKDHPDNAELLLALGRLSMRNEHWGKAVDYFEQSIAQRPSAEAYGELCRLLQHLGEHDRVLGLLQAGIEASSSGLPSLPLPRAEIAQNA</sequence>
<keyword evidence="8 11" id="KW-0472">Membrane</keyword>
<feature type="transmembrane region" description="Helical" evidence="11">
    <location>
        <begin position="42"/>
        <end position="64"/>
    </location>
</feature>
<keyword evidence="7 11" id="KW-1133">Transmembrane helix</keyword>
<keyword evidence="5" id="KW-0997">Cell inner membrane</keyword>
<reference evidence="14" key="1">
    <citation type="journal article" date="2019" name="Int. J. Syst. Evol. Microbiol.">
        <title>The Global Catalogue of Microorganisms (GCM) 10K type strain sequencing project: providing services to taxonomists for standard genome sequencing and annotation.</title>
        <authorList>
            <consortium name="The Broad Institute Genomics Platform"/>
            <consortium name="The Broad Institute Genome Sequencing Center for Infectious Disease"/>
            <person name="Wu L."/>
            <person name="Ma J."/>
        </authorList>
    </citation>
    <scope>NUCLEOTIDE SEQUENCE [LARGE SCALE GENOMIC DNA]</scope>
    <source>
        <strain evidence="14">NBRC 111756</strain>
    </source>
</reference>
<feature type="domain" description="HemY N-terminal" evidence="12">
    <location>
        <begin position="27"/>
        <end position="133"/>
    </location>
</feature>
<dbReference type="RefSeq" id="WP_379909377.1">
    <property type="nucleotide sequence ID" value="NZ_JBHSWE010000001.1"/>
</dbReference>
<keyword evidence="10" id="KW-0802">TPR repeat</keyword>
<evidence type="ECO:0000256" key="2">
    <source>
        <dbReference type="ARBA" id="ARBA00004429"/>
    </source>
</evidence>
<comment type="caution">
    <text evidence="13">The sequence shown here is derived from an EMBL/GenBank/DDBJ whole genome shotgun (WGS) entry which is preliminary data.</text>
</comment>
<evidence type="ECO:0000256" key="6">
    <source>
        <dbReference type="ARBA" id="ARBA00022692"/>
    </source>
</evidence>
<dbReference type="Pfam" id="PF07219">
    <property type="entry name" value="HemY_N"/>
    <property type="match status" value="1"/>
</dbReference>
<organism evidence="13 14">
    <name type="scientific">Marinobacterium aestuariivivens</name>
    <dbReference type="NCBI Taxonomy" id="1698799"/>
    <lineage>
        <taxon>Bacteria</taxon>
        <taxon>Pseudomonadati</taxon>
        <taxon>Pseudomonadota</taxon>
        <taxon>Gammaproteobacteria</taxon>
        <taxon>Oceanospirillales</taxon>
        <taxon>Oceanospirillaceae</taxon>
        <taxon>Marinobacterium</taxon>
    </lineage>
</organism>
<evidence type="ECO:0000256" key="8">
    <source>
        <dbReference type="ARBA" id="ARBA00023136"/>
    </source>
</evidence>
<evidence type="ECO:0000313" key="13">
    <source>
        <dbReference type="EMBL" id="MFC6670869.1"/>
    </source>
</evidence>
<evidence type="ECO:0000256" key="4">
    <source>
        <dbReference type="ARBA" id="ARBA00022475"/>
    </source>
</evidence>
<name>A0ABW2A0H9_9GAMM</name>
<feature type="repeat" description="TPR" evidence="10">
    <location>
        <begin position="336"/>
        <end position="369"/>
    </location>
</feature>
<evidence type="ECO:0000256" key="1">
    <source>
        <dbReference type="ARBA" id="ARBA00002962"/>
    </source>
</evidence>
<evidence type="ECO:0000259" key="12">
    <source>
        <dbReference type="Pfam" id="PF07219"/>
    </source>
</evidence>
<evidence type="ECO:0000256" key="3">
    <source>
        <dbReference type="ARBA" id="ARBA00004744"/>
    </source>
</evidence>
<dbReference type="InterPro" id="IPR011990">
    <property type="entry name" value="TPR-like_helical_dom_sf"/>
</dbReference>
<evidence type="ECO:0000256" key="9">
    <source>
        <dbReference type="ARBA" id="ARBA00023244"/>
    </source>
</evidence>
<proteinExistence type="predicted"/>
<dbReference type="PROSITE" id="PS50005">
    <property type="entry name" value="TPR"/>
    <property type="match status" value="1"/>
</dbReference>
<keyword evidence="4" id="KW-1003">Cell membrane</keyword>
<keyword evidence="14" id="KW-1185">Reference proteome</keyword>
<dbReference type="EMBL" id="JBHSWE010000001">
    <property type="protein sequence ID" value="MFC6670869.1"/>
    <property type="molecule type" value="Genomic_DNA"/>
</dbReference>
<evidence type="ECO:0000313" key="14">
    <source>
        <dbReference type="Proteomes" id="UP001596422"/>
    </source>
</evidence>
<dbReference type="InterPro" id="IPR010817">
    <property type="entry name" value="HemY_N"/>
</dbReference>
<accession>A0ABW2A0H9</accession>
<keyword evidence="9" id="KW-0627">Porphyrin biosynthesis</keyword>
<dbReference type="InterPro" id="IPR005254">
    <property type="entry name" value="Heme_biosyn_assoc_TPR_pro"/>
</dbReference>
<keyword evidence="6 11" id="KW-0812">Transmembrane</keyword>
<comment type="subcellular location">
    <subcellularLocation>
        <location evidence="2">Cell inner membrane</location>
        <topology evidence="2">Multi-pass membrane protein</topology>
    </subcellularLocation>
</comment>
<comment type="function">
    <text evidence="1">Involved in a late step of protoheme IX synthesis.</text>
</comment>
<evidence type="ECO:0000256" key="10">
    <source>
        <dbReference type="PROSITE-ProRule" id="PRU00339"/>
    </source>
</evidence>